<reference evidence="2" key="1">
    <citation type="submission" date="2016-10" db="EMBL/GenBank/DDBJ databases">
        <authorList>
            <person name="Varghese N."/>
            <person name="Submissions S."/>
        </authorList>
    </citation>
    <scope>NUCLEOTIDE SEQUENCE [LARGE SCALE GENOMIC DNA]</scope>
    <source>
        <strain evidence="2">CGMCC 1.10657</strain>
    </source>
</reference>
<dbReference type="EMBL" id="FNQO01000004">
    <property type="protein sequence ID" value="SEA41481.1"/>
    <property type="molecule type" value="Genomic_DNA"/>
</dbReference>
<evidence type="ECO:0000313" key="2">
    <source>
        <dbReference type="Proteomes" id="UP000198658"/>
    </source>
</evidence>
<name>A0A1H4AZX5_9GAMM</name>
<dbReference type="AlphaFoldDB" id="A0A1H4AZX5"/>
<proteinExistence type="predicted"/>
<accession>A0A1H4AZX5</accession>
<dbReference type="Proteomes" id="UP000198658">
    <property type="component" value="Unassembled WGS sequence"/>
</dbReference>
<gene>
    <name evidence="1" type="ORF">SAMN05216562_3002</name>
</gene>
<sequence>MCTALVAPAAGVKACKMKQVHLFIMAFILSGCVEMAVKAGCFLDEPIEKIPEERTANFSFAIAYKYRDQRYDIADVGTCTYVGRSCDGRGLHNKWDFKLQSGSDKLRPKGITTDLSLYFPTGGCQSLMEGNLVPYNTGVSVDPYRGSASSWDPIGTQRKIDSLGIEVTSYQIVRLP</sequence>
<keyword evidence="2" id="KW-1185">Reference proteome</keyword>
<protein>
    <submittedName>
        <fullName evidence="1">Uncharacterized protein</fullName>
    </submittedName>
</protein>
<evidence type="ECO:0000313" key="1">
    <source>
        <dbReference type="EMBL" id="SEA41481.1"/>
    </source>
</evidence>
<organism evidence="1 2">
    <name type="scientific">Microbulbifer marinus</name>
    <dbReference type="NCBI Taxonomy" id="658218"/>
    <lineage>
        <taxon>Bacteria</taxon>
        <taxon>Pseudomonadati</taxon>
        <taxon>Pseudomonadota</taxon>
        <taxon>Gammaproteobacteria</taxon>
        <taxon>Cellvibrionales</taxon>
        <taxon>Microbulbiferaceae</taxon>
        <taxon>Microbulbifer</taxon>
    </lineage>
</organism>